<proteinExistence type="inferred from homology"/>
<dbReference type="PROSITE" id="PS00086">
    <property type="entry name" value="CYTOCHROME_P450"/>
    <property type="match status" value="1"/>
</dbReference>
<dbReference type="CDD" id="cd11042">
    <property type="entry name" value="CYP51-like"/>
    <property type="match status" value="1"/>
</dbReference>
<protein>
    <recommendedName>
        <fullName evidence="11">Lanosterol 14-alpha demethylase</fullName>
    </recommendedName>
</protein>
<gene>
    <name evidence="9" type="ORF">BB560_004566</name>
</gene>
<dbReference type="InterPro" id="IPR036396">
    <property type="entry name" value="Cyt_P450_sf"/>
</dbReference>
<evidence type="ECO:0000256" key="5">
    <source>
        <dbReference type="ARBA" id="ARBA00023004"/>
    </source>
</evidence>
<dbReference type="EMBL" id="MBFS01001430">
    <property type="protein sequence ID" value="PVV01034.1"/>
    <property type="molecule type" value="Genomic_DNA"/>
</dbReference>
<keyword evidence="7" id="KW-0503">Monooxygenase</keyword>
<keyword evidence="4 6" id="KW-0479">Metal-binding</keyword>
<accession>A0A2T9Z8W7</accession>
<dbReference type="Proteomes" id="UP000245609">
    <property type="component" value="Unassembled WGS sequence"/>
</dbReference>
<keyword evidence="7" id="KW-0560">Oxidoreductase</keyword>
<evidence type="ECO:0000256" key="4">
    <source>
        <dbReference type="ARBA" id="ARBA00022723"/>
    </source>
</evidence>
<keyword evidence="3 6" id="KW-0349">Heme</keyword>
<sequence length="528" mass="60516">MSLTASFINYFVDLWHTSPLLCIVTILLSLFVTSIIWTQIDQYVNQDSTQPPTVWYWIPFIGSMIEFGIQPLTFMRKNRAKYGDYFTFLMFGRRMTVCLGTDGNYFVFNARHSFVNAEDAYNHLTKPVFGADVIYDVPNHVLMEQKKMGKAALTIENFKRYVPMIVEEVNMYVEENWKKDTDSIDILKAVSEMVIMTASRTILGPEVRAQLYTGVADLYHTLDASFTPIHFLFEWLPLPSYYSSKTAHEKLEEVFGGIIEQRKKQGDKKYNDMLNVFMSYVYKNGEHLTNVQITNMMIAILMAGQHTSSAAITWSLFNLANKHNLVDEAYSQMQQVMGDSLPYPEYDDLKKFSILENTIRETLRIRSPIIQILRKVTRPVSIPGTDYVIPAGNYLVASPTISQTDPKYFPNPEDYNPYRWDSSDANDVEDQDDESSTIDYGFGAMNSKSARSPYLPFGAGRHRCIGEQFAYLQITTILYTLLKQFDFHLDEARGLPEPDYNSMVILPQAPCLLKYTRRSKSAAPASTN</sequence>
<dbReference type="Gene3D" id="1.10.630.10">
    <property type="entry name" value="Cytochrome P450"/>
    <property type="match status" value="1"/>
</dbReference>
<dbReference type="PRINTS" id="PR00465">
    <property type="entry name" value="EP450IV"/>
</dbReference>
<dbReference type="InterPro" id="IPR017972">
    <property type="entry name" value="Cyt_P450_CS"/>
</dbReference>
<name>A0A2T9Z8W7_9FUNG</name>
<feature type="binding site" description="axial binding residue" evidence="6">
    <location>
        <position position="464"/>
    </location>
    <ligand>
        <name>heme</name>
        <dbReference type="ChEBI" id="CHEBI:30413"/>
    </ligand>
    <ligandPart>
        <name>Fe</name>
        <dbReference type="ChEBI" id="CHEBI:18248"/>
    </ligandPart>
</feature>
<evidence type="ECO:0000256" key="8">
    <source>
        <dbReference type="SAM" id="Phobius"/>
    </source>
</evidence>
<dbReference type="InterPro" id="IPR050529">
    <property type="entry name" value="CYP450_sterol_14alpha_dmase"/>
</dbReference>
<keyword evidence="8" id="KW-1133">Transmembrane helix</keyword>
<evidence type="ECO:0000313" key="9">
    <source>
        <dbReference type="EMBL" id="PVV01034.1"/>
    </source>
</evidence>
<organism evidence="9 10">
    <name type="scientific">Smittium megazygosporum</name>
    <dbReference type="NCBI Taxonomy" id="133381"/>
    <lineage>
        <taxon>Eukaryota</taxon>
        <taxon>Fungi</taxon>
        <taxon>Fungi incertae sedis</taxon>
        <taxon>Zoopagomycota</taxon>
        <taxon>Kickxellomycotina</taxon>
        <taxon>Harpellomycetes</taxon>
        <taxon>Harpellales</taxon>
        <taxon>Legeriomycetaceae</taxon>
        <taxon>Smittium</taxon>
    </lineage>
</organism>
<comment type="cofactor">
    <cofactor evidence="1 6">
        <name>heme</name>
        <dbReference type="ChEBI" id="CHEBI:30413"/>
    </cofactor>
</comment>
<dbReference type="InterPro" id="IPR002403">
    <property type="entry name" value="Cyt_P450_E_grp-IV"/>
</dbReference>
<dbReference type="GO" id="GO:0005506">
    <property type="term" value="F:iron ion binding"/>
    <property type="evidence" value="ECO:0007669"/>
    <property type="project" value="InterPro"/>
</dbReference>
<reference evidence="9 10" key="1">
    <citation type="journal article" date="2018" name="MBio">
        <title>Comparative Genomics Reveals the Core Gene Toolbox for the Fungus-Insect Symbiosis.</title>
        <authorList>
            <person name="Wang Y."/>
            <person name="Stata M."/>
            <person name="Wang W."/>
            <person name="Stajich J.E."/>
            <person name="White M.M."/>
            <person name="Moncalvo J.M."/>
        </authorList>
    </citation>
    <scope>NUCLEOTIDE SEQUENCE [LARGE SCALE GENOMIC DNA]</scope>
    <source>
        <strain evidence="9 10">SC-DP-2</strain>
    </source>
</reference>
<keyword evidence="8" id="KW-0812">Transmembrane</keyword>
<dbReference type="PRINTS" id="PR00385">
    <property type="entry name" value="P450"/>
</dbReference>
<comment type="caution">
    <text evidence="9">The sequence shown here is derived from an EMBL/GenBank/DDBJ whole genome shotgun (WGS) entry which is preliminary data.</text>
</comment>
<feature type="transmembrane region" description="Helical" evidence="8">
    <location>
        <begin position="55"/>
        <end position="74"/>
    </location>
</feature>
<keyword evidence="10" id="KW-1185">Reference proteome</keyword>
<dbReference type="Pfam" id="PF00067">
    <property type="entry name" value="p450"/>
    <property type="match status" value="1"/>
</dbReference>
<dbReference type="PANTHER" id="PTHR24304:SF2">
    <property type="entry name" value="24-HYDROXYCHOLESTEROL 7-ALPHA-HYDROXYLASE"/>
    <property type="match status" value="1"/>
</dbReference>
<comment type="similarity">
    <text evidence="2 7">Belongs to the cytochrome P450 family.</text>
</comment>
<feature type="transmembrane region" description="Helical" evidence="8">
    <location>
        <begin position="20"/>
        <end position="40"/>
    </location>
</feature>
<dbReference type="InterPro" id="IPR001128">
    <property type="entry name" value="Cyt_P450"/>
</dbReference>
<evidence type="ECO:0008006" key="11">
    <source>
        <dbReference type="Google" id="ProtNLM"/>
    </source>
</evidence>
<dbReference type="OrthoDB" id="1055148at2759"/>
<evidence type="ECO:0000256" key="1">
    <source>
        <dbReference type="ARBA" id="ARBA00001971"/>
    </source>
</evidence>
<dbReference type="AlphaFoldDB" id="A0A2T9Z8W7"/>
<evidence type="ECO:0000256" key="6">
    <source>
        <dbReference type="PIRSR" id="PIRSR602403-1"/>
    </source>
</evidence>
<evidence type="ECO:0000256" key="2">
    <source>
        <dbReference type="ARBA" id="ARBA00010617"/>
    </source>
</evidence>
<evidence type="ECO:0000313" key="10">
    <source>
        <dbReference type="Proteomes" id="UP000245609"/>
    </source>
</evidence>
<dbReference type="STRING" id="133381.A0A2T9Z8W7"/>
<dbReference type="PANTHER" id="PTHR24304">
    <property type="entry name" value="CYTOCHROME P450 FAMILY 7"/>
    <property type="match status" value="1"/>
</dbReference>
<dbReference type="SUPFAM" id="SSF48264">
    <property type="entry name" value="Cytochrome P450"/>
    <property type="match status" value="1"/>
</dbReference>
<evidence type="ECO:0000256" key="3">
    <source>
        <dbReference type="ARBA" id="ARBA00022617"/>
    </source>
</evidence>
<dbReference type="GO" id="GO:0020037">
    <property type="term" value="F:heme binding"/>
    <property type="evidence" value="ECO:0007669"/>
    <property type="project" value="InterPro"/>
</dbReference>
<keyword evidence="8" id="KW-0472">Membrane</keyword>
<evidence type="ECO:0000256" key="7">
    <source>
        <dbReference type="RuleBase" id="RU000461"/>
    </source>
</evidence>
<dbReference type="GO" id="GO:0016705">
    <property type="term" value="F:oxidoreductase activity, acting on paired donors, with incorporation or reduction of molecular oxygen"/>
    <property type="evidence" value="ECO:0007669"/>
    <property type="project" value="InterPro"/>
</dbReference>
<dbReference type="GO" id="GO:0004497">
    <property type="term" value="F:monooxygenase activity"/>
    <property type="evidence" value="ECO:0007669"/>
    <property type="project" value="UniProtKB-KW"/>
</dbReference>
<keyword evidence="5 6" id="KW-0408">Iron</keyword>